<feature type="domain" description="C2H2-type" evidence="11">
    <location>
        <begin position="405"/>
        <end position="432"/>
    </location>
</feature>
<evidence type="ECO:0000259" key="12">
    <source>
        <dbReference type="PROSITE" id="PS50805"/>
    </source>
</evidence>
<dbReference type="GO" id="GO:0005634">
    <property type="term" value="C:nucleus"/>
    <property type="evidence" value="ECO:0000318"/>
    <property type="project" value="GO_Central"/>
</dbReference>
<keyword evidence="8" id="KW-0804">Transcription</keyword>
<dbReference type="FunFam" id="3.30.160.60:FF:000012">
    <property type="entry name" value="RB-associated KRAB zinc finger protein-like"/>
    <property type="match status" value="1"/>
</dbReference>
<sequence length="631" mass="73132">MTATDLSPIWSLPAQDSACFCVRKSEEERMGAGFLATWLQGPVTFKDVAVEFTQEEWLMLDSAQRSMYRDVMLENYINLTSVEYQLCKPTVISLLGQEEIRIIKRRIPQGTYSDWEIQLTAKESTPKQNILGDKLSNGVKMIRFTVDDWSSTFREDWQCCKIRKQHKIPEGRLRQVTFSQKKTASQERLCDCHELEENSKLRSKLVFSKRVSTSKHCHKCYLDIECLKHNLMLNNYEKNSVSEKLCESYEYDSALWHLERTQTAQKESTCSKHGIHFKHNLPPLCNNFHVVEDSYTCNKNKTFCHRSSCKQQEQTSTREKHECNQCGKAFKRVSNLILHKRNHKSEKQYECKECGKVFHDSSTLRRHARTHTGEKPYECNQCGKAFSQKTSLKAHVRTHTGEKPYECNHCGKSFGTSSYLIVHKRIHTGEKLHECSDCGKAFYTSSHLKVHRKIHTGENLYKCSDYGKGFSGRSSLRMHVRTLSAEKHYECNQCGKAFKRISYLTLHKRSHKGEKQYECKECGKVVHDSSTLRRHVRTHTGEKPYECNQCGKAFSQKTSLKAHVRTHTGEKPYECNHCGKSFGTSSYLIVHKRIHTGKKLHECSDCGKAFNTSSQLKAHKKIHIRESLRRQ</sequence>
<dbReference type="Gene3D" id="3.30.160.60">
    <property type="entry name" value="Classic Zinc Finger"/>
    <property type="match status" value="11"/>
</dbReference>
<evidence type="ECO:0000259" key="11">
    <source>
        <dbReference type="PROSITE" id="PS50157"/>
    </source>
</evidence>
<dbReference type="InterPro" id="IPR013087">
    <property type="entry name" value="Znf_C2H2_type"/>
</dbReference>
<keyword evidence="14" id="KW-1185">Reference proteome</keyword>
<evidence type="ECO:0000256" key="4">
    <source>
        <dbReference type="ARBA" id="ARBA00022737"/>
    </source>
</evidence>
<dbReference type="SUPFAM" id="SSF109640">
    <property type="entry name" value="KRAB domain (Kruppel-associated box)"/>
    <property type="match status" value="1"/>
</dbReference>
<keyword evidence="6" id="KW-0862">Zinc</keyword>
<keyword evidence="5 10" id="KW-0863">Zinc-finger</keyword>
<dbReference type="GO" id="GO:0006357">
    <property type="term" value="P:regulation of transcription by RNA polymerase II"/>
    <property type="evidence" value="ECO:0000318"/>
    <property type="project" value="GO_Central"/>
</dbReference>
<evidence type="ECO:0000256" key="2">
    <source>
        <dbReference type="ARBA" id="ARBA00006991"/>
    </source>
</evidence>
<feature type="domain" description="C2H2-type" evidence="11">
    <location>
        <begin position="321"/>
        <end position="348"/>
    </location>
</feature>
<dbReference type="Gene3D" id="6.10.140.140">
    <property type="match status" value="1"/>
</dbReference>
<dbReference type="Pfam" id="PF00096">
    <property type="entry name" value="zf-C2H2"/>
    <property type="match status" value="6"/>
</dbReference>
<dbReference type="AlphaFoldDB" id="A0A3Q2IE53"/>
<dbReference type="Ensembl" id="ENSECAT00000116675.1">
    <property type="protein sequence ID" value="ENSECAP00000070125.1"/>
    <property type="gene ID" value="ENSECAG00000012025.3"/>
</dbReference>
<keyword evidence="4" id="KW-0677">Repeat</keyword>
<evidence type="ECO:0000313" key="13">
    <source>
        <dbReference type="Ensembl" id="ENSECAP00000046100.1"/>
    </source>
</evidence>
<dbReference type="FunFam" id="3.30.160.60:FF:000017">
    <property type="entry name" value="zinc finger protein 62 homolog"/>
    <property type="match status" value="2"/>
</dbReference>
<evidence type="ECO:0000256" key="10">
    <source>
        <dbReference type="PROSITE-ProRule" id="PRU00042"/>
    </source>
</evidence>
<keyword evidence="3" id="KW-0479">Metal-binding</keyword>
<gene>
    <name evidence="13" type="primary">ZNF891</name>
</gene>
<feature type="domain" description="C2H2-type" evidence="11">
    <location>
        <begin position="461"/>
        <end position="488"/>
    </location>
</feature>
<dbReference type="Ensembl" id="ENSECAT00000097411.1">
    <property type="protein sequence ID" value="ENSECAP00000066241.1"/>
    <property type="gene ID" value="ENSECAG00000012025.3"/>
</dbReference>
<dbReference type="PROSITE" id="PS50157">
    <property type="entry name" value="ZINC_FINGER_C2H2_2"/>
    <property type="match status" value="11"/>
</dbReference>
<dbReference type="FunFam" id="3.30.160.60:FF:000338">
    <property type="entry name" value="zinc finger protein 383"/>
    <property type="match status" value="2"/>
</dbReference>
<feature type="domain" description="C2H2-type" evidence="11">
    <location>
        <begin position="545"/>
        <end position="572"/>
    </location>
</feature>
<comment type="similarity">
    <text evidence="2">Belongs to the krueppel C2H2-type zinc-finger protein family.</text>
</comment>
<evidence type="ECO:0000256" key="7">
    <source>
        <dbReference type="ARBA" id="ARBA00023015"/>
    </source>
</evidence>
<feature type="domain" description="C2H2-type" evidence="11">
    <location>
        <begin position="573"/>
        <end position="600"/>
    </location>
</feature>
<feature type="domain" description="KRAB" evidence="12">
    <location>
        <begin position="43"/>
        <end position="113"/>
    </location>
</feature>
<proteinExistence type="inferred from homology"/>
<dbReference type="PaxDb" id="9796-ENSECAP00000046100"/>
<dbReference type="Ensembl" id="ENSECAT00000012411.3">
    <property type="protein sequence ID" value="ENSECAP00000046100.1"/>
    <property type="gene ID" value="ENSECAG00000012025.3"/>
</dbReference>
<dbReference type="GeneTree" id="ENSGT00940000164587"/>
<dbReference type="PANTHER" id="PTHR24393">
    <property type="entry name" value="ZINC FINGER PROTEIN"/>
    <property type="match status" value="1"/>
</dbReference>
<dbReference type="CDD" id="cd07765">
    <property type="entry name" value="KRAB_A-box"/>
    <property type="match status" value="1"/>
</dbReference>
<dbReference type="Ensembl" id="ENSECAT00000113848.1">
    <property type="protein sequence ID" value="ENSECAP00000085518.1"/>
    <property type="gene ID" value="ENSECAG00000012025.3"/>
</dbReference>
<evidence type="ECO:0000256" key="1">
    <source>
        <dbReference type="ARBA" id="ARBA00004123"/>
    </source>
</evidence>
<dbReference type="InterPro" id="IPR001909">
    <property type="entry name" value="KRAB"/>
</dbReference>
<dbReference type="GO" id="GO:0000981">
    <property type="term" value="F:DNA-binding transcription factor activity, RNA polymerase II-specific"/>
    <property type="evidence" value="ECO:0000318"/>
    <property type="project" value="GO_Central"/>
</dbReference>
<dbReference type="InterPro" id="IPR036236">
    <property type="entry name" value="Znf_C2H2_sf"/>
</dbReference>
<dbReference type="OMA" id="QHKIPEG"/>
<dbReference type="PROSITE" id="PS50805">
    <property type="entry name" value="KRAB"/>
    <property type="match status" value="1"/>
</dbReference>
<dbReference type="Ensembl" id="ENSECAT00000105021.1">
    <property type="protein sequence ID" value="ENSECAP00000063461.1"/>
    <property type="gene ID" value="ENSECAG00000012025.3"/>
</dbReference>
<feature type="domain" description="C2H2-type" evidence="11">
    <location>
        <begin position="433"/>
        <end position="460"/>
    </location>
</feature>
<feature type="domain" description="C2H2-type" evidence="11">
    <location>
        <begin position="517"/>
        <end position="544"/>
    </location>
</feature>
<dbReference type="OrthoDB" id="6077919at2759"/>
<evidence type="ECO:0000256" key="8">
    <source>
        <dbReference type="ARBA" id="ARBA00023163"/>
    </source>
</evidence>
<dbReference type="InterPro" id="IPR036051">
    <property type="entry name" value="KRAB_dom_sf"/>
</dbReference>
<keyword evidence="7" id="KW-0805">Transcription regulation</keyword>
<feature type="domain" description="C2H2-type" evidence="11">
    <location>
        <begin position="377"/>
        <end position="404"/>
    </location>
</feature>
<evidence type="ECO:0000256" key="3">
    <source>
        <dbReference type="ARBA" id="ARBA00022723"/>
    </source>
</evidence>
<evidence type="ECO:0000256" key="6">
    <source>
        <dbReference type="ARBA" id="ARBA00022833"/>
    </source>
</evidence>
<dbReference type="Pfam" id="PF13465">
    <property type="entry name" value="zf-H2C2_2"/>
    <property type="match status" value="2"/>
</dbReference>
<dbReference type="SMART" id="SM00349">
    <property type="entry name" value="KRAB"/>
    <property type="match status" value="1"/>
</dbReference>
<dbReference type="Proteomes" id="UP000002281">
    <property type="component" value="Chromosome 8"/>
</dbReference>
<dbReference type="GO" id="GO:0008270">
    <property type="term" value="F:zinc ion binding"/>
    <property type="evidence" value="ECO:0007669"/>
    <property type="project" value="UniProtKB-KW"/>
</dbReference>
<protein>
    <submittedName>
        <fullName evidence="13">Zinc finger protein 891</fullName>
    </submittedName>
</protein>
<dbReference type="PROSITE" id="PS00028">
    <property type="entry name" value="ZINC_FINGER_C2H2_1"/>
    <property type="match status" value="10"/>
</dbReference>
<dbReference type="SMART" id="SM00355">
    <property type="entry name" value="ZnF_C2H2"/>
    <property type="match status" value="11"/>
</dbReference>
<feature type="domain" description="C2H2-type" evidence="11">
    <location>
        <begin position="349"/>
        <end position="376"/>
    </location>
</feature>
<accession>A0A3Q2IE53</accession>
<dbReference type="Bgee" id="ENSECAG00000012025">
    <property type="expression patterns" value="Expressed in oviduct epithelium and 23 other cell types or tissues"/>
</dbReference>
<comment type="subcellular location">
    <subcellularLocation>
        <location evidence="1">Nucleus</location>
    </subcellularLocation>
</comment>
<dbReference type="FunFam" id="3.30.160.60:FF:001157">
    <property type="entry name" value="Zinc finger protein 793"/>
    <property type="match status" value="1"/>
</dbReference>
<dbReference type="PANTHER" id="PTHR24393:SF143">
    <property type="entry name" value="ENDOTHELIAL ZINC FINGER PROTEIN INDUCED BY TUMOR NECROSIS FACTOR ALPHA"/>
    <property type="match status" value="1"/>
</dbReference>
<dbReference type="FunFam" id="3.30.160.60:FF:002254">
    <property type="entry name" value="Zinc finger protein 540"/>
    <property type="match status" value="2"/>
</dbReference>
<dbReference type="InParanoid" id="A0A3Q2IE53"/>
<reference evidence="13" key="2">
    <citation type="submission" date="2025-05" db="UniProtKB">
        <authorList>
            <consortium name="Ensembl"/>
        </authorList>
    </citation>
    <scope>IDENTIFICATION</scope>
    <source>
        <strain evidence="13">Thoroughbred</strain>
    </source>
</reference>
<dbReference type="Ensembl" id="ENSECAT00000125339.1">
    <property type="protein sequence ID" value="ENSECAP00000068771.1"/>
    <property type="gene ID" value="ENSECAG00000012025.3"/>
</dbReference>
<dbReference type="Ensembl" id="ENSECAT00000140448.1">
    <property type="protein sequence ID" value="ENSECAP00000064476.1"/>
    <property type="gene ID" value="ENSECAG00000012025.3"/>
</dbReference>
<organism evidence="13 14">
    <name type="scientific">Equus caballus</name>
    <name type="common">Horse</name>
    <dbReference type="NCBI Taxonomy" id="9796"/>
    <lineage>
        <taxon>Eukaryota</taxon>
        <taxon>Metazoa</taxon>
        <taxon>Chordata</taxon>
        <taxon>Craniata</taxon>
        <taxon>Vertebrata</taxon>
        <taxon>Euteleostomi</taxon>
        <taxon>Mammalia</taxon>
        <taxon>Eutheria</taxon>
        <taxon>Laurasiatheria</taxon>
        <taxon>Perissodactyla</taxon>
        <taxon>Equidae</taxon>
        <taxon>Equus</taxon>
    </lineage>
</organism>
<feature type="domain" description="C2H2-type" evidence="11">
    <location>
        <begin position="489"/>
        <end position="516"/>
    </location>
</feature>
<evidence type="ECO:0000256" key="5">
    <source>
        <dbReference type="ARBA" id="ARBA00022771"/>
    </source>
</evidence>
<reference evidence="13 14" key="1">
    <citation type="journal article" date="2009" name="Science">
        <title>Genome sequence, comparative analysis, and population genetics of the domestic horse.</title>
        <authorList>
            <consortium name="Broad Institute Genome Sequencing Platform"/>
            <consortium name="Broad Institute Whole Genome Assembly Team"/>
            <person name="Wade C.M."/>
            <person name="Giulotto E."/>
            <person name="Sigurdsson S."/>
            <person name="Zoli M."/>
            <person name="Gnerre S."/>
            <person name="Imsland F."/>
            <person name="Lear T.L."/>
            <person name="Adelson D.L."/>
            <person name="Bailey E."/>
            <person name="Bellone R.R."/>
            <person name="Bloecker H."/>
            <person name="Distl O."/>
            <person name="Edgar R.C."/>
            <person name="Garber M."/>
            <person name="Leeb T."/>
            <person name="Mauceli E."/>
            <person name="MacLeod J.N."/>
            <person name="Penedo M.C.T."/>
            <person name="Raison J.M."/>
            <person name="Sharpe T."/>
            <person name="Vogel J."/>
            <person name="Andersson L."/>
            <person name="Antczak D.F."/>
            <person name="Biagi T."/>
            <person name="Binns M.M."/>
            <person name="Chowdhary B.P."/>
            <person name="Coleman S.J."/>
            <person name="Della Valle G."/>
            <person name="Fryc S."/>
            <person name="Guerin G."/>
            <person name="Hasegawa T."/>
            <person name="Hill E.W."/>
            <person name="Jurka J."/>
            <person name="Kiialainen A."/>
            <person name="Lindgren G."/>
            <person name="Liu J."/>
            <person name="Magnani E."/>
            <person name="Mickelson J.R."/>
            <person name="Murray J."/>
            <person name="Nergadze S.G."/>
            <person name="Onofrio R."/>
            <person name="Pedroni S."/>
            <person name="Piras M.F."/>
            <person name="Raudsepp T."/>
            <person name="Rocchi M."/>
            <person name="Roeed K.H."/>
            <person name="Ryder O.A."/>
            <person name="Searle S."/>
            <person name="Skow L."/>
            <person name="Swinburne J.E."/>
            <person name="Syvaenen A.C."/>
            <person name="Tozaki T."/>
            <person name="Valberg S.J."/>
            <person name="Vaudin M."/>
            <person name="White J.R."/>
            <person name="Zody M.C."/>
            <person name="Lander E.S."/>
            <person name="Lindblad-Toh K."/>
        </authorList>
    </citation>
    <scope>NUCLEOTIDE SEQUENCE [LARGE SCALE GENOMIC DNA]</scope>
    <source>
        <strain evidence="13 14">Thoroughbred</strain>
    </source>
</reference>
<name>A0A3Q2IE53_HORSE</name>
<evidence type="ECO:0000313" key="14">
    <source>
        <dbReference type="Proteomes" id="UP000002281"/>
    </source>
</evidence>
<evidence type="ECO:0000256" key="9">
    <source>
        <dbReference type="ARBA" id="ARBA00023242"/>
    </source>
</evidence>
<keyword evidence="9" id="KW-0539">Nucleus</keyword>
<dbReference type="GO" id="GO:0000977">
    <property type="term" value="F:RNA polymerase II transcription regulatory region sequence-specific DNA binding"/>
    <property type="evidence" value="ECO:0000318"/>
    <property type="project" value="GO_Central"/>
</dbReference>
<dbReference type="FunFam" id="3.30.160.60:FF:000690">
    <property type="entry name" value="Zinc finger protein 354C"/>
    <property type="match status" value="1"/>
</dbReference>
<dbReference type="Pfam" id="PF01352">
    <property type="entry name" value="KRAB"/>
    <property type="match status" value="1"/>
</dbReference>
<dbReference type="SUPFAM" id="SSF57667">
    <property type="entry name" value="beta-beta-alpha zinc fingers"/>
    <property type="match status" value="6"/>
</dbReference>
<dbReference type="Ensembl" id="ENSECAT00000112278.1">
    <property type="protein sequence ID" value="ENSECAP00000083096.1"/>
    <property type="gene ID" value="ENSECAG00000012025.3"/>
</dbReference>
<dbReference type="SMR" id="A0A3Q2IE53"/>
<dbReference type="FunFam" id="3.30.160.60:FF:000187">
    <property type="entry name" value="zinc finger protein 37 homolog"/>
    <property type="match status" value="1"/>
</dbReference>
<feature type="domain" description="C2H2-type" evidence="11">
    <location>
        <begin position="601"/>
        <end position="628"/>
    </location>
</feature>